<sequence length="82" mass="9715">MNHGLHFVDPIDPAVHTQTIENKNDQLKDMIRRRHGVVDQILPSLLKEFNWRERFGQRNIVFYNFIHANVKPLNYSYPNGSL</sequence>
<dbReference type="Proteomes" id="UP000887540">
    <property type="component" value="Unplaced"/>
</dbReference>
<proteinExistence type="predicted"/>
<name>A0A914E9D0_9BILA</name>
<evidence type="ECO:0000313" key="1">
    <source>
        <dbReference type="Proteomes" id="UP000887540"/>
    </source>
</evidence>
<accession>A0A914E9D0</accession>
<evidence type="ECO:0000313" key="2">
    <source>
        <dbReference type="WBParaSite" id="ACRNAN_scaffold6267.g10240.t1"/>
    </source>
</evidence>
<dbReference type="AlphaFoldDB" id="A0A914E9D0"/>
<reference evidence="2" key="1">
    <citation type="submission" date="2022-11" db="UniProtKB">
        <authorList>
            <consortium name="WormBaseParasite"/>
        </authorList>
    </citation>
    <scope>IDENTIFICATION</scope>
</reference>
<protein>
    <submittedName>
        <fullName evidence="2">Transposase</fullName>
    </submittedName>
</protein>
<keyword evidence="1" id="KW-1185">Reference proteome</keyword>
<organism evidence="1 2">
    <name type="scientific">Acrobeloides nanus</name>
    <dbReference type="NCBI Taxonomy" id="290746"/>
    <lineage>
        <taxon>Eukaryota</taxon>
        <taxon>Metazoa</taxon>
        <taxon>Ecdysozoa</taxon>
        <taxon>Nematoda</taxon>
        <taxon>Chromadorea</taxon>
        <taxon>Rhabditida</taxon>
        <taxon>Tylenchina</taxon>
        <taxon>Cephalobomorpha</taxon>
        <taxon>Cephaloboidea</taxon>
        <taxon>Cephalobidae</taxon>
        <taxon>Acrobeloides</taxon>
    </lineage>
</organism>
<dbReference type="WBParaSite" id="ACRNAN_scaffold6267.g10240.t1">
    <property type="protein sequence ID" value="ACRNAN_scaffold6267.g10240.t1"/>
    <property type="gene ID" value="ACRNAN_scaffold6267.g10240"/>
</dbReference>